<organism evidence="1 2">
    <name type="scientific">Tenacibaculum polynesiense</name>
    <dbReference type="NCBI Taxonomy" id="3137857"/>
    <lineage>
        <taxon>Bacteria</taxon>
        <taxon>Pseudomonadati</taxon>
        <taxon>Bacteroidota</taxon>
        <taxon>Flavobacteriia</taxon>
        <taxon>Flavobacteriales</taxon>
        <taxon>Flavobacteriaceae</taxon>
        <taxon>Tenacibaculum</taxon>
    </lineage>
</organism>
<gene>
    <name evidence="1" type="ORF">T190423A01A_50180</name>
</gene>
<accession>A0ABM9PEE8</accession>
<protein>
    <submittedName>
        <fullName evidence="1">Uncharacterized protein</fullName>
    </submittedName>
</protein>
<comment type="caution">
    <text evidence="1">The sequence shown here is derived from an EMBL/GenBank/DDBJ whole genome shotgun (WGS) entry which is preliminary data.</text>
</comment>
<evidence type="ECO:0000313" key="2">
    <source>
        <dbReference type="Proteomes" id="UP001497527"/>
    </source>
</evidence>
<dbReference type="Proteomes" id="UP001497527">
    <property type="component" value="Unassembled WGS sequence"/>
</dbReference>
<keyword evidence="2" id="KW-1185">Reference proteome</keyword>
<sequence>MVLTSNNSPAFAGFFIFATYQIKNENFKLHFINNICNCILYAIANLSPYTMAGAKIVWSAKRTPKGCRCYELVFNQIIVDFRNTCSR</sequence>
<proteinExistence type="predicted"/>
<reference evidence="1 2" key="1">
    <citation type="submission" date="2024-05" db="EMBL/GenBank/DDBJ databases">
        <authorList>
            <person name="Duchaud E."/>
        </authorList>
    </citation>
    <scope>NUCLEOTIDE SEQUENCE [LARGE SCALE GENOMIC DNA]</scope>
    <source>
        <strain evidence="1">Ena-SAMPLE-TAB-13-05-2024-13:56:06:370-140308</strain>
    </source>
</reference>
<dbReference type="EMBL" id="CAXJIO010000014">
    <property type="protein sequence ID" value="CAL2103932.1"/>
    <property type="molecule type" value="Genomic_DNA"/>
</dbReference>
<evidence type="ECO:0000313" key="1">
    <source>
        <dbReference type="EMBL" id="CAL2103932.1"/>
    </source>
</evidence>
<name>A0ABM9PEE8_9FLAO</name>